<dbReference type="InterPro" id="IPR011711">
    <property type="entry name" value="GntR_C"/>
</dbReference>
<dbReference type="RefSeq" id="WP_233717838.1">
    <property type="nucleotide sequence ID" value="NZ_JAJUWU010000003.1"/>
</dbReference>
<dbReference type="PRINTS" id="PR00035">
    <property type="entry name" value="HTHGNTR"/>
</dbReference>
<dbReference type="AlphaFoldDB" id="A0A9X1NWR1"/>
<keyword evidence="6" id="KW-1185">Reference proteome</keyword>
<dbReference type="GO" id="GO:0003677">
    <property type="term" value="F:DNA binding"/>
    <property type="evidence" value="ECO:0007669"/>
    <property type="project" value="UniProtKB-KW"/>
</dbReference>
<accession>A0A9X1NWR1</accession>
<dbReference type="PANTHER" id="PTHR43537">
    <property type="entry name" value="TRANSCRIPTIONAL REGULATOR, GNTR FAMILY"/>
    <property type="match status" value="1"/>
</dbReference>
<dbReference type="SMART" id="SM00895">
    <property type="entry name" value="FCD"/>
    <property type="match status" value="1"/>
</dbReference>
<dbReference type="PANTHER" id="PTHR43537:SF5">
    <property type="entry name" value="UXU OPERON TRANSCRIPTIONAL REGULATOR"/>
    <property type="match status" value="1"/>
</dbReference>
<dbReference type="InterPro" id="IPR008920">
    <property type="entry name" value="TF_FadR/GntR_C"/>
</dbReference>
<dbReference type="Pfam" id="PF07729">
    <property type="entry name" value="FCD"/>
    <property type="match status" value="1"/>
</dbReference>
<sequence length="250" mass="27542">MASQLSPGPEGDKIVRRKLSDQVLARLRQMIRTGALKPGDAMPSERALMERFGVGRPAVREALQSLHNSGLISISHGERSRVNEITAGTVLDRSDEIARLLLDAVPSNLEHLKQARRMFELGIVRLAAEKATEGDVAELRDLVARQRALLGTDPVPFIQTDMAFHARIAEIADNPIIAAVSVAMLRWLFEYHTALLHWSGKEEITLAEHARIVDRIAAHDAEGAVATMRDHLDRSLELYARSEGPTEAGT</sequence>
<dbReference type="SUPFAM" id="SSF46785">
    <property type="entry name" value="Winged helix' DNA-binding domain"/>
    <property type="match status" value="1"/>
</dbReference>
<comment type="caution">
    <text evidence="5">The sequence shown here is derived from an EMBL/GenBank/DDBJ whole genome shotgun (WGS) entry which is preliminary data.</text>
</comment>
<proteinExistence type="predicted"/>
<evidence type="ECO:0000313" key="5">
    <source>
        <dbReference type="EMBL" id="MCE7027165.1"/>
    </source>
</evidence>
<dbReference type="InterPro" id="IPR036388">
    <property type="entry name" value="WH-like_DNA-bd_sf"/>
</dbReference>
<keyword evidence="2" id="KW-0238">DNA-binding</keyword>
<dbReference type="InterPro" id="IPR036390">
    <property type="entry name" value="WH_DNA-bd_sf"/>
</dbReference>
<reference evidence="5" key="1">
    <citation type="submission" date="2022-01" db="EMBL/GenBank/DDBJ databases">
        <title>Jiella avicenniae sp. nov., a novel endophytic bacterium isolated from bark of Avicennia marina.</title>
        <authorList>
            <person name="Tuo L."/>
        </authorList>
    </citation>
    <scope>NUCLEOTIDE SEQUENCE</scope>
    <source>
        <strain evidence="5">CBK1P-4</strain>
    </source>
</reference>
<dbReference type="Gene3D" id="1.20.120.530">
    <property type="entry name" value="GntR ligand-binding domain-like"/>
    <property type="match status" value="1"/>
</dbReference>
<dbReference type="SMART" id="SM00345">
    <property type="entry name" value="HTH_GNTR"/>
    <property type="match status" value="1"/>
</dbReference>
<keyword evidence="3" id="KW-0804">Transcription</keyword>
<evidence type="ECO:0000259" key="4">
    <source>
        <dbReference type="PROSITE" id="PS50949"/>
    </source>
</evidence>
<dbReference type="CDD" id="cd07377">
    <property type="entry name" value="WHTH_GntR"/>
    <property type="match status" value="1"/>
</dbReference>
<keyword evidence="1" id="KW-0805">Transcription regulation</keyword>
<name>A0A9X1NWR1_9HYPH</name>
<dbReference type="GO" id="GO:0003700">
    <property type="term" value="F:DNA-binding transcription factor activity"/>
    <property type="evidence" value="ECO:0007669"/>
    <property type="project" value="InterPro"/>
</dbReference>
<dbReference type="InterPro" id="IPR000524">
    <property type="entry name" value="Tscrpt_reg_HTH_GntR"/>
</dbReference>
<organism evidence="5 6">
    <name type="scientific">Jiella avicenniae</name>
    <dbReference type="NCBI Taxonomy" id="2907202"/>
    <lineage>
        <taxon>Bacteria</taxon>
        <taxon>Pseudomonadati</taxon>
        <taxon>Pseudomonadota</taxon>
        <taxon>Alphaproteobacteria</taxon>
        <taxon>Hyphomicrobiales</taxon>
        <taxon>Aurantimonadaceae</taxon>
        <taxon>Jiella</taxon>
    </lineage>
</organism>
<evidence type="ECO:0000256" key="3">
    <source>
        <dbReference type="ARBA" id="ARBA00023163"/>
    </source>
</evidence>
<dbReference type="PROSITE" id="PS50949">
    <property type="entry name" value="HTH_GNTR"/>
    <property type="match status" value="1"/>
</dbReference>
<protein>
    <submittedName>
        <fullName evidence="5">Transcriptional regulator NanR</fullName>
    </submittedName>
</protein>
<dbReference type="Pfam" id="PF00392">
    <property type="entry name" value="GntR"/>
    <property type="match status" value="1"/>
</dbReference>
<dbReference type="EMBL" id="JAJUWU010000003">
    <property type="protein sequence ID" value="MCE7027165.1"/>
    <property type="molecule type" value="Genomic_DNA"/>
</dbReference>
<dbReference type="SUPFAM" id="SSF48008">
    <property type="entry name" value="GntR ligand-binding domain-like"/>
    <property type="match status" value="1"/>
</dbReference>
<evidence type="ECO:0000256" key="2">
    <source>
        <dbReference type="ARBA" id="ARBA00023125"/>
    </source>
</evidence>
<feature type="domain" description="HTH gntR-type" evidence="4">
    <location>
        <begin position="17"/>
        <end position="85"/>
    </location>
</feature>
<gene>
    <name evidence="5" type="primary">nanR</name>
    <name evidence="5" type="ORF">LZD57_04105</name>
</gene>
<dbReference type="NCBIfam" id="NF003011">
    <property type="entry name" value="PRK03837.1"/>
    <property type="match status" value="1"/>
</dbReference>
<dbReference type="Proteomes" id="UP001139035">
    <property type="component" value="Unassembled WGS sequence"/>
</dbReference>
<dbReference type="Gene3D" id="1.10.10.10">
    <property type="entry name" value="Winged helix-like DNA-binding domain superfamily/Winged helix DNA-binding domain"/>
    <property type="match status" value="1"/>
</dbReference>
<evidence type="ECO:0000256" key="1">
    <source>
        <dbReference type="ARBA" id="ARBA00023015"/>
    </source>
</evidence>
<evidence type="ECO:0000313" key="6">
    <source>
        <dbReference type="Proteomes" id="UP001139035"/>
    </source>
</evidence>